<dbReference type="EMBL" id="CP099424">
    <property type="protein sequence ID" value="USW55603.1"/>
    <property type="molecule type" value="Genomic_DNA"/>
</dbReference>
<organism evidence="2 3">
    <name type="scientific">Septoria linicola</name>
    <dbReference type="NCBI Taxonomy" id="215465"/>
    <lineage>
        <taxon>Eukaryota</taxon>
        <taxon>Fungi</taxon>
        <taxon>Dikarya</taxon>
        <taxon>Ascomycota</taxon>
        <taxon>Pezizomycotina</taxon>
        <taxon>Dothideomycetes</taxon>
        <taxon>Dothideomycetidae</taxon>
        <taxon>Mycosphaerellales</taxon>
        <taxon>Mycosphaerellaceae</taxon>
        <taxon>Septoria</taxon>
    </lineage>
</organism>
<name>A0A9Q9B0Z3_9PEZI</name>
<keyword evidence="3" id="KW-1185">Reference proteome</keyword>
<dbReference type="AlphaFoldDB" id="A0A9Q9B0Z3"/>
<reference evidence="2" key="1">
    <citation type="submission" date="2022-06" db="EMBL/GenBank/DDBJ databases">
        <title>Complete genome sequences of two strains of the flax pathogen Septoria linicola.</title>
        <authorList>
            <person name="Lapalu N."/>
            <person name="Simon A."/>
            <person name="Demenou B."/>
            <person name="Paumier D."/>
            <person name="Guillot M.-P."/>
            <person name="Gout L."/>
            <person name="Valade R."/>
        </authorList>
    </citation>
    <scope>NUCLEOTIDE SEQUENCE</scope>
    <source>
        <strain evidence="2">SE15195</strain>
    </source>
</reference>
<sequence length="294" mass="32737">MALLRCSLLGLMALANLTRCHPTLITTATTSITTPDIQTMNLTEDFLSHHFLSSTPTTVEAKSSNFTYATQSVPTDTTNVNAASSSNILPSTTATAGHDAYNQLQESEGDQHTRHDSALTKLHQKLAELYLEYVHPAQARNFIHSIEDLDEYVEAVLRMRAFGVDEVEVPPEAINEDGIEVGPEDFFSYILDSPSGIKPIPSKKLHISKKRPPKVSWQDAIITREEIITLQKQVVVDKQRLEDVKNDIKADRLKTLDVLKKEVAYYEGRIAQHGKTIASERAKLEMQEGGVRKA</sequence>
<feature type="signal peptide" evidence="1">
    <location>
        <begin position="1"/>
        <end position="20"/>
    </location>
</feature>
<feature type="chain" id="PRO_5040392285" evidence="1">
    <location>
        <begin position="21"/>
        <end position="294"/>
    </location>
</feature>
<gene>
    <name evidence="2" type="ORF">Slin15195_G089220</name>
</gene>
<keyword evidence="1" id="KW-0732">Signal</keyword>
<accession>A0A9Q9B0Z3</accession>
<protein>
    <submittedName>
        <fullName evidence="2">Uncharacterized protein</fullName>
    </submittedName>
</protein>
<evidence type="ECO:0000256" key="1">
    <source>
        <dbReference type="SAM" id="SignalP"/>
    </source>
</evidence>
<evidence type="ECO:0000313" key="2">
    <source>
        <dbReference type="EMBL" id="USW55603.1"/>
    </source>
</evidence>
<proteinExistence type="predicted"/>
<evidence type="ECO:0000313" key="3">
    <source>
        <dbReference type="Proteomes" id="UP001056384"/>
    </source>
</evidence>
<dbReference type="Proteomes" id="UP001056384">
    <property type="component" value="Chromosome 7"/>
</dbReference>